<reference evidence="1" key="1">
    <citation type="journal article" date="2015" name="Nature">
        <title>Complex archaea that bridge the gap between prokaryotes and eukaryotes.</title>
        <authorList>
            <person name="Spang A."/>
            <person name="Saw J.H."/>
            <person name="Jorgensen S.L."/>
            <person name="Zaremba-Niedzwiedzka K."/>
            <person name="Martijn J."/>
            <person name="Lind A.E."/>
            <person name="van Eijk R."/>
            <person name="Schleper C."/>
            <person name="Guy L."/>
            <person name="Ettema T.J."/>
        </authorList>
    </citation>
    <scope>NUCLEOTIDE SEQUENCE</scope>
</reference>
<gene>
    <name evidence="1" type="ORF">LCGC14_2781820</name>
</gene>
<dbReference type="PANTHER" id="PTHR43443:SF1">
    <property type="entry name" value="3-HEXULOSE-6-PHOSPHATE ISOMERASE"/>
    <property type="match status" value="1"/>
</dbReference>
<evidence type="ECO:0008006" key="2">
    <source>
        <dbReference type="Google" id="ProtNLM"/>
    </source>
</evidence>
<dbReference type="PANTHER" id="PTHR43443">
    <property type="entry name" value="3-HEXULOSE-6-PHOSPHATE ISOMERASE"/>
    <property type="match status" value="1"/>
</dbReference>
<dbReference type="InterPro" id="IPR046348">
    <property type="entry name" value="SIS_dom_sf"/>
</dbReference>
<dbReference type="GO" id="GO:0097367">
    <property type="term" value="F:carbohydrate derivative binding"/>
    <property type="evidence" value="ECO:0007669"/>
    <property type="project" value="InterPro"/>
</dbReference>
<dbReference type="AlphaFoldDB" id="A0A0F9B1P6"/>
<sequence>MSEYLELTKAVLEEHRTVLLAVKEEETEKLLEAIAAAKCIQVFGMGRMKCAVRAFVMRLMHMGLDAHVVYDTTCPNLGPGDLLIVNAACTTIGYTVMGFGKKLGAKVVAITANPNSKAAAMCHFTVSLRARVAKMFRRAGIEPLDLAGKKIRVRGWLDNYNGPMIVATHPEQIEILD</sequence>
<dbReference type="SUPFAM" id="SSF53697">
    <property type="entry name" value="SIS domain"/>
    <property type="match status" value="1"/>
</dbReference>
<protein>
    <recommendedName>
        <fullName evidence="2">SIS domain-containing protein</fullName>
    </recommendedName>
</protein>
<dbReference type="GO" id="GO:1901135">
    <property type="term" value="P:carbohydrate derivative metabolic process"/>
    <property type="evidence" value="ECO:0007669"/>
    <property type="project" value="InterPro"/>
</dbReference>
<dbReference type="Gene3D" id="3.40.50.10490">
    <property type="entry name" value="Glucose-6-phosphate isomerase like protein, domain 1"/>
    <property type="match status" value="1"/>
</dbReference>
<comment type="caution">
    <text evidence="1">The sequence shown here is derived from an EMBL/GenBank/DDBJ whole genome shotgun (WGS) entry which is preliminary data.</text>
</comment>
<evidence type="ECO:0000313" key="1">
    <source>
        <dbReference type="EMBL" id="KKK84589.1"/>
    </source>
</evidence>
<accession>A0A0F9B1P6</accession>
<dbReference type="GO" id="GO:0016853">
    <property type="term" value="F:isomerase activity"/>
    <property type="evidence" value="ECO:0007669"/>
    <property type="project" value="InterPro"/>
</dbReference>
<proteinExistence type="predicted"/>
<name>A0A0F9B1P6_9ZZZZ</name>
<dbReference type="InterPro" id="IPR017552">
    <property type="entry name" value="PHI/rmpB"/>
</dbReference>
<organism evidence="1">
    <name type="scientific">marine sediment metagenome</name>
    <dbReference type="NCBI Taxonomy" id="412755"/>
    <lineage>
        <taxon>unclassified sequences</taxon>
        <taxon>metagenomes</taxon>
        <taxon>ecological metagenomes</taxon>
    </lineage>
</organism>
<dbReference type="EMBL" id="LAZR01051706">
    <property type="protein sequence ID" value="KKK84589.1"/>
    <property type="molecule type" value="Genomic_DNA"/>
</dbReference>